<dbReference type="RefSeq" id="WP_022529475.1">
    <property type="nucleotide sequence ID" value="NZ_KI271588.1"/>
</dbReference>
<dbReference type="GO" id="GO:0046872">
    <property type="term" value="F:metal ion binding"/>
    <property type="evidence" value="ECO:0007669"/>
    <property type="project" value="UniProtKB-KW"/>
</dbReference>
<dbReference type="SUPFAM" id="SSF53187">
    <property type="entry name" value="Zn-dependent exopeptidases"/>
    <property type="match status" value="1"/>
</dbReference>
<evidence type="ECO:0000313" key="17">
    <source>
        <dbReference type="Proteomes" id="UP000030647"/>
    </source>
</evidence>
<dbReference type="EMBL" id="KI271588">
    <property type="protein sequence ID" value="ERL65215.1"/>
    <property type="molecule type" value="Genomic_DNA"/>
</dbReference>
<dbReference type="Pfam" id="PF07687">
    <property type="entry name" value="M20_dimer"/>
    <property type="match status" value="1"/>
</dbReference>
<dbReference type="GO" id="GO:0019877">
    <property type="term" value="P:diaminopimelate biosynthetic process"/>
    <property type="evidence" value="ECO:0007669"/>
    <property type="project" value="UniProtKB-KW"/>
</dbReference>
<comment type="pathway">
    <text evidence="3">Amino-acid biosynthesis; L-lysine biosynthesis via DAP pathway; LL-2,6-diaminopimelate from (S)-tetrahydrodipicolinate (succinylase route): step 3/3.</text>
</comment>
<dbReference type="InterPro" id="IPR011650">
    <property type="entry name" value="Peptidase_M20_dimer"/>
</dbReference>
<dbReference type="PROSITE" id="PS00759">
    <property type="entry name" value="ARGE_DAPE_CPG2_2"/>
    <property type="match status" value="1"/>
</dbReference>
<evidence type="ECO:0000256" key="6">
    <source>
        <dbReference type="ARBA" id="ARBA00016853"/>
    </source>
</evidence>
<reference evidence="17" key="1">
    <citation type="journal article" date="2013" name="Genome Announc.">
        <title>Whole-Genome Sequencing of Lactobacillus shenzhenensis Strain LY-73T.</title>
        <authorList>
            <person name="Lin Z."/>
            <person name="Liu Z."/>
            <person name="Yang R."/>
            <person name="Zou Y."/>
            <person name="Wan D."/>
            <person name="Chen J."/>
            <person name="Guo M."/>
            <person name="Zhao J."/>
            <person name="Fang C."/>
            <person name="Yang R."/>
            <person name="Liu F."/>
        </authorList>
    </citation>
    <scope>NUCLEOTIDE SEQUENCE [LARGE SCALE GENOMIC DNA]</scope>
    <source>
        <strain evidence="17">LY-73</strain>
    </source>
</reference>
<keyword evidence="11" id="KW-0220">Diaminopimelate biosynthesis</keyword>
<evidence type="ECO:0000256" key="7">
    <source>
        <dbReference type="ARBA" id="ARBA00022605"/>
    </source>
</evidence>
<dbReference type="PANTHER" id="PTHR43808">
    <property type="entry name" value="ACETYLORNITHINE DEACETYLASE"/>
    <property type="match status" value="1"/>
</dbReference>
<keyword evidence="7" id="KW-0028">Amino-acid biosynthesis</keyword>
<dbReference type="AlphaFoldDB" id="U4TP40"/>
<dbReference type="UniPathway" id="UPA00034">
    <property type="reaction ID" value="UER00021"/>
</dbReference>
<dbReference type="EC" id="3.5.1.18" evidence="5"/>
<evidence type="ECO:0000256" key="8">
    <source>
        <dbReference type="ARBA" id="ARBA00022723"/>
    </source>
</evidence>
<accession>U4TP40</accession>
<dbReference type="InterPro" id="IPR010182">
    <property type="entry name" value="ArgE/DapE"/>
</dbReference>
<dbReference type="CDD" id="cd08659">
    <property type="entry name" value="M20_ArgE_DapE-like"/>
    <property type="match status" value="1"/>
</dbReference>
<dbReference type="SUPFAM" id="SSF55031">
    <property type="entry name" value="Bacterial exopeptidase dimerisation domain"/>
    <property type="match status" value="1"/>
</dbReference>
<feature type="domain" description="Peptidase M20 dimerisation" evidence="15">
    <location>
        <begin position="174"/>
        <end position="276"/>
    </location>
</feature>
<keyword evidence="10" id="KW-0862">Zinc</keyword>
<evidence type="ECO:0000313" key="16">
    <source>
        <dbReference type="EMBL" id="ERL65215.1"/>
    </source>
</evidence>
<sequence length="385" mass="41679">MSEISEAQRLQILHNLVAIPSVNDHEVQVAQYLKKLLADHGITSKILPVSGDRANLVAEIGSGQPVLAVSGHMDVVDPGDKRQWDSDPFALTERQGKLFGRGATDMKSGLAALVIAMIELHAQGQPQHGTIRLLATMGEEIGELGSKQLLDDGYMKDAAALLIGEPTGWYVAHAHKGSMDIRFTSHGRAAHSSMPEDGFNAIDPLLQLLQDGNHLFREMNTKTNELLGPLTFNTTIISGGHQVNSIPDLATAEVNVRTIPEQNNDRVEKELKRLVAIQKESGAQIDMDVYMSQPSRAVKGDSRLADLAAKLGQQASGKELKRGGIPPVTDASNLLAGKGPGFPFIVFGPGNATAHQVNEFVPKDMYLQFCDLYPQLFTAFLSPEK</sequence>
<evidence type="ECO:0000256" key="2">
    <source>
        <dbReference type="ARBA" id="ARBA00001947"/>
    </source>
</evidence>
<evidence type="ECO:0000256" key="13">
    <source>
        <dbReference type="ARBA" id="ARBA00023285"/>
    </source>
</evidence>
<keyword evidence="12" id="KW-0457">Lysine biosynthesis</keyword>
<proteinExistence type="inferred from homology"/>
<keyword evidence="13" id="KW-0170">Cobalt</keyword>
<dbReference type="NCBIfam" id="TIGR01910">
    <property type="entry name" value="DapE-ArgE"/>
    <property type="match status" value="1"/>
</dbReference>
<dbReference type="PROSITE" id="PS00758">
    <property type="entry name" value="ARGE_DAPE_CPG2_1"/>
    <property type="match status" value="1"/>
</dbReference>
<evidence type="ECO:0000259" key="15">
    <source>
        <dbReference type="Pfam" id="PF07687"/>
    </source>
</evidence>
<comment type="similarity">
    <text evidence="4">Belongs to the peptidase M20A family.</text>
</comment>
<organism evidence="16 17">
    <name type="scientific">Schleiferilactobacillus shenzhenensis LY-73</name>
    <dbReference type="NCBI Taxonomy" id="1231336"/>
    <lineage>
        <taxon>Bacteria</taxon>
        <taxon>Bacillati</taxon>
        <taxon>Bacillota</taxon>
        <taxon>Bacilli</taxon>
        <taxon>Lactobacillales</taxon>
        <taxon>Lactobacillaceae</taxon>
        <taxon>Schleiferilactobacillus</taxon>
    </lineage>
</organism>
<evidence type="ECO:0000256" key="9">
    <source>
        <dbReference type="ARBA" id="ARBA00022801"/>
    </source>
</evidence>
<comment type="cofactor">
    <cofactor evidence="2">
        <name>Zn(2+)</name>
        <dbReference type="ChEBI" id="CHEBI:29105"/>
    </cofactor>
</comment>
<dbReference type="GO" id="GO:0009014">
    <property type="term" value="F:succinyl-diaminopimelate desuccinylase activity"/>
    <property type="evidence" value="ECO:0007669"/>
    <property type="project" value="UniProtKB-EC"/>
</dbReference>
<dbReference type="NCBIfam" id="NF006365">
    <property type="entry name" value="PRK08588.1"/>
    <property type="match status" value="1"/>
</dbReference>
<keyword evidence="17" id="KW-1185">Reference proteome</keyword>
<dbReference type="Proteomes" id="UP000030647">
    <property type="component" value="Unassembled WGS sequence"/>
</dbReference>
<dbReference type="STRING" id="1231336.L248_2890"/>
<dbReference type="PANTHER" id="PTHR43808:SF8">
    <property type="entry name" value="PEPTIDASE M20 DIMERISATION DOMAIN-CONTAINING PROTEIN"/>
    <property type="match status" value="1"/>
</dbReference>
<comment type="catalytic activity">
    <reaction evidence="14">
        <text>N-succinyl-(2S,6S)-2,6-diaminopimelate + H2O = (2S,6S)-2,6-diaminopimelate + succinate</text>
        <dbReference type="Rhea" id="RHEA:22608"/>
        <dbReference type="ChEBI" id="CHEBI:15377"/>
        <dbReference type="ChEBI" id="CHEBI:30031"/>
        <dbReference type="ChEBI" id="CHEBI:57609"/>
        <dbReference type="ChEBI" id="CHEBI:58087"/>
        <dbReference type="EC" id="3.5.1.18"/>
    </reaction>
</comment>
<protein>
    <recommendedName>
        <fullName evidence="6">Probable succinyl-diaminopimelate desuccinylase</fullName>
        <ecNumber evidence="5">3.5.1.18</ecNumber>
    </recommendedName>
</protein>
<dbReference type="Gene3D" id="3.30.70.360">
    <property type="match status" value="1"/>
</dbReference>
<dbReference type="OrthoDB" id="9792335at2"/>
<dbReference type="InterPro" id="IPR050072">
    <property type="entry name" value="Peptidase_M20A"/>
</dbReference>
<evidence type="ECO:0000256" key="11">
    <source>
        <dbReference type="ARBA" id="ARBA00022915"/>
    </source>
</evidence>
<dbReference type="InterPro" id="IPR001261">
    <property type="entry name" value="ArgE/DapE_CS"/>
</dbReference>
<dbReference type="InterPro" id="IPR002933">
    <property type="entry name" value="Peptidase_M20"/>
</dbReference>
<gene>
    <name evidence="16" type="primary">dapE</name>
    <name evidence="16" type="ORF">L248_2890</name>
</gene>
<keyword evidence="9" id="KW-0378">Hydrolase</keyword>
<dbReference type="HOGENOM" id="CLU_021802_2_2_9"/>
<evidence type="ECO:0000256" key="1">
    <source>
        <dbReference type="ARBA" id="ARBA00001941"/>
    </source>
</evidence>
<dbReference type="GO" id="GO:0009089">
    <property type="term" value="P:lysine biosynthetic process via diaminopimelate"/>
    <property type="evidence" value="ECO:0007669"/>
    <property type="project" value="UniProtKB-UniPathway"/>
</dbReference>
<evidence type="ECO:0000256" key="10">
    <source>
        <dbReference type="ARBA" id="ARBA00022833"/>
    </source>
</evidence>
<evidence type="ECO:0000256" key="14">
    <source>
        <dbReference type="ARBA" id="ARBA00051301"/>
    </source>
</evidence>
<dbReference type="InterPro" id="IPR036264">
    <property type="entry name" value="Bact_exopeptidase_dim_dom"/>
</dbReference>
<evidence type="ECO:0000256" key="4">
    <source>
        <dbReference type="ARBA" id="ARBA00006247"/>
    </source>
</evidence>
<evidence type="ECO:0000256" key="5">
    <source>
        <dbReference type="ARBA" id="ARBA00011921"/>
    </source>
</evidence>
<dbReference type="eggNOG" id="COG0624">
    <property type="taxonomic scope" value="Bacteria"/>
</dbReference>
<keyword evidence="8" id="KW-0479">Metal-binding</keyword>
<name>U4TP40_9LACO</name>
<evidence type="ECO:0000256" key="12">
    <source>
        <dbReference type="ARBA" id="ARBA00023154"/>
    </source>
</evidence>
<dbReference type="Pfam" id="PF01546">
    <property type="entry name" value="Peptidase_M20"/>
    <property type="match status" value="1"/>
</dbReference>
<dbReference type="Gene3D" id="3.40.630.10">
    <property type="entry name" value="Zn peptidases"/>
    <property type="match status" value="1"/>
</dbReference>
<evidence type="ECO:0000256" key="3">
    <source>
        <dbReference type="ARBA" id="ARBA00005130"/>
    </source>
</evidence>
<comment type="cofactor">
    <cofactor evidence="1">
        <name>Co(2+)</name>
        <dbReference type="ChEBI" id="CHEBI:48828"/>
    </cofactor>
</comment>